<evidence type="ECO:0000313" key="3">
    <source>
        <dbReference type="Proteomes" id="UP001158067"/>
    </source>
</evidence>
<proteinExistence type="predicted"/>
<accession>A0ABY1Q401</accession>
<dbReference type="EMBL" id="FXUG01000005">
    <property type="protein sequence ID" value="SMP56363.1"/>
    <property type="molecule type" value="Genomic_DNA"/>
</dbReference>
<name>A0ABY1Q401_9BACT</name>
<sequence length="72" mass="7965">MKTEGGKAVFAKIPYKNRKRFVFSLGLAPRPRQHGAHEFPPADRMIIRGGNSNRQGGIKAAKESPNVIDIHV</sequence>
<dbReference type="Proteomes" id="UP001158067">
    <property type="component" value="Unassembled WGS sequence"/>
</dbReference>
<organism evidence="2 3">
    <name type="scientific">Neorhodopirellula lusitana</name>
    <dbReference type="NCBI Taxonomy" id="445327"/>
    <lineage>
        <taxon>Bacteria</taxon>
        <taxon>Pseudomonadati</taxon>
        <taxon>Planctomycetota</taxon>
        <taxon>Planctomycetia</taxon>
        <taxon>Pirellulales</taxon>
        <taxon>Pirellulaceae</taxon>
        <taxon>Neorhodopirellula</taxon>
    </lineage>
</organism>
<protein>
    <submittedName>
        <fullName evidence="2">Uncharacterized protein</fullName>
    </submittedName>
</protein>
<comment type="caution">
    <text evidence="2">The sequence shown here is derived from an EMBL/GenBank/DDBJ whole genome shotgun (WGS) entry which is preliminary data.</text>
</comment>
<feature type="region of interest" description="Disordered" evidence="1">
    <location>
        <begin position="30"/>
        <end position="61"/>
    </location>
</feature>
<keyword evidence="3" id="KW-1185">Reference proteome</keyword>
<reference evidence="2 3" key="1">
    <citation type="submission" date="2017-05" db="EMBL/GenBank/DDBJ databases">
        <authorList>
            <person name="Varghese N."/>
            <person name="Submissions S."/>
        </authorList>
    </citation>
    <scope>NUCLEOTIDE SEQUENCE [LARGE SCALE GENOMIC DNA]</scope>
    <source>
        <strain evidence="2 3">DSM 25457</strain>
    </source>
</reference>
<evidence type="ECO:0000256" key="1">
    <source>
        <dbReference type="SAM" id="MobiDB-lite"/>
    </source>
</evidence>
<gene>
    <name evidence="2" type="ORF">SAMN06265222_105141</name>
</gene>
<evidence type="ECO:0000313" key="2">
    <source>
        <dbReference type="EMBL" id="SMP56363.1"/>
    </source>
</evidence>